<name>A0A9D4UU15_ADICA</name>
<protein>
    <submittedName>
        <fullName evidence="1">Uncharacterized protein</fullName>
    </submittedName>
</protein>
<comment type="caution">
    <text evidence="1">The sequence shown here is derived from an EMBL/GenBank/DDBJ whole genome shotgun (WGS) entry which is preliminary data.</text>
</comment>
<evidence type="ECO:0000313" key="2">
    <source>
        <dbReference type="Proteomes" id="UP000886520"/>
    </source>
</evidence>
<dbReference type="EMBL" id="JABFUD020000010">
    <property type="protein sequence ID" value="KAI5074100.1"/>
    <property type="molecule type" value="Genomic_DNA"/>
</dbReference>
<organism evidence="1 2">
    <name type="scientific">Adiantum capillus-veneris</name>
    <name type="common">Maidenhair fern</name>
    <dbReference type="NCBI Taxonomy" id="13818"/>
    <lineage>
        <taxon>Eukaryota</taxon>
        <taxon>Viridiplantae</taxon>
        <taxon>Streptophyta</taxon>
        <taxon>Embryophyta</taxon>
        <taxon>Tracheophyta</taxon>
        <taxon>Polypodiopsida</taxon>
        <taxon>Polypodiidae</taxon>
        <taxon>Polypodiales</taxon>
        <taxon>Pteridineae</taxon>
        <taxon>Pteridaceae</taxon>
        <taxon>Vittarioideae</taxon>
        <taxon>Adiantum</taxon>
    </lineage>
</organism>
<gene>
    <name evidence="1" type="ORF">GOP47_0010061</name>
</gene>
<accession>A0A9D4UU15</accession>
<dbReference type="AlphaFoldDB" id="A0A9D4UU15"/>
<dbReference type="Proteomes" id="UP000886520">
    <property type="component" value="Chromosome 10"/>
</dbReference>
<keyword evidence="2" id="KW-1185">Reference proteome</keyword>
<evidence type="ECO:0000313" key="1">
    <source>
        <dbReference type="EMBL" id="KAI5074100.1"/>
    </source>
</evidence>
<sequence>MYKEKEEESAGQKQAKSSWGTLAWSETLSPMLGLRGKQKMKKKAIECCSGLHGQINRRNSDNAIMQVSSNHEEHLLYNNVINANDAFSAVSLSGLSASGLHHCGQESNVRACPLRD</sequence>
<reference evidence="1" key="1">
    <citation type="submission" date="2021-01" db="EMBL/GenBank/DDBJ databases">
        <title>Adiantum capillus-veneris genome.</title>
        <authorList>
            <person name="Fang Y."/>
            <person name="Liao Q."/>
        </authorList>
    </citation>
    <scope>NUCLEOTIDE SEQUENCE</scope>
    <source>
        <strain evidence="1">H3</strain>
        <tissue evidence="1">Leaf</tissue>
    </source>
</reference>
<proteinExistence type="predicted"/>